<name>X0TEM9_9ZZZZ</name>
<dbReference type="EMBL" id="BARS01005509">
    <property type="protein sequence ID" value="GAF74505.1"/>
    <property type="molecule type" value="Genomic_DNA"/>
</dbReference>
<dbReference type="Gene3D" id="1.10.10.2830">
    <property type="match status" value="1"/>
</dbReference>
<feature type="domain" description="ParB/Spo0J HTH" evidence="1">
    <location>
        <begin position="2"/>
        <end position="78"/>
    </location>
</feature>
<dbReference type="Pfam" id="PF17762">
    <property type="entry name" value="HTH_ParB"/>
    <property type="match status" value="1"/>
</dbReference>
<accession>X0TEM9</accession>
<dbReference type="InterPro" id="IPR041468">
    <property type="entry name" value="HTH_ParB/Spo0J"/>
</dbReference>
<dbReference type="AlphaFoldDB" id="X0TEM9"/>
<dbReference type="SUPFAM" id="SSF109709">
    <property type="entry name" value="KorB DNA-binding domain-like"/>
    <property type="match status" value="1"/>
</dbReference>
<reference evidence="2" key="1">
    <citation type="journal article" date="2014" name="Front. Microbiol.">
        <title>High frequency of phylogenetically diverse reductive dehalogenase-homologous genes in deep subseafloor sedimentary metagenomes.</title>
        <authorList>
            <person name="Kawai M."/>
            <person name="Futagami T."/>
            <person name="Toyoda A."/>
            <person name="Takaki Y."/>
            <person name="Nishi S."/>
            <person name="Hori S."/>
            <person name="Arai W."/>
            <person name="Tsubouchi T."/>
            <person name="Morono Y."/>
            <person name="Uchiyama I."/>
            <person name="Ito T."/>
            <person name="Fujiyama A."/>
            <person name="Inagaki F."/>
            <person name="Takami H."/>
        </authorList>
    </citation>
    <scope>NUCLEOTIDE SEQUENCE</scope>
    <source>
        <strain evidence="2">Expedition CK06-06</strain>
    </source>
</reference>
<gene>
    <name evidence="2" type="ORF">S01H1_10810</name>
</gene>
<proteinExistence type="predicted"/>
<comment type="caution">
    <text evidence="2">The sequence shown here is derived from an EMBL/GenBank/DDBJ whole genome shotgun (WGS) entry which is preliminary data.</text>
</comment>
<evidence type="ECO:0000259" key="1">
    <source>
        <dbReference type="Pfam" id="PF17762"/>
    </source>
</evidence>
<sequence length="182" mass="20962">MEIATLLGRHKSWVCRRVSLIERLSDEVQENIRLGLLPISMGVELSKLQRSNQEALLETIRKHHLTWRETRKMVSALQTNPWNDPACILRNPWEILEPEGQVVMTPSRISDPVAREFHRKLLTMQEHCRIAGFAISTTELGQFSEEEEQILISCCRQALESMEQAKENLQQTLEAYEPGGTK</sequence>
<protein>
    <recommendedName>
        <fullName evidence="1">ParB/Spo0J HTH domain-containing protein</fullName>
    </recommendedName>
</protein>
<organism evidence="2">
    <name type="scientific">marine sediment metagenome</name>
    <dbReference type="NCBI Taxonomy" id="412755"/>
    <lineage>
        <taxon>unclassified sequences</taxon>
        <taxon>metagenomes</taxon>
        <taxon>ecological metagenomes</taxon>
    </lineage>
</organism>
<evidence type="ECO:0000313" key="2">
    <source>
        <dbReference type="EMBL" id="GAF74505.1"/>
    </source>
</evidence>